<evidence type="ECO:0000313" key="3">
    <source>
        <dbReference type="Proteomes" id="UP000824782"/>
    </source>
</evidence>
<proteinExistence type="predicted"/>
<keyword evidence="3" id="KW-1185">Reference proteome</keyword>
<reference evidence="2" key="1">
    <citation type="thesis" date="2020" institute="ProQuest LLC" country="789 East Eisenhower Parkway, Ann Arbor, MI, USA">
        <title>Comparative Genomics and Chromosome Evolution.</title>
        <authorList>
            <person name="Mudd A.B."/>
        </authorList>
    </citation>
    <scope>NUCLEOTIDE SEQUENCE</scope>
    <source>
        <strain evidence="2">237g6f4</strain>
        <tissue evidence="2">Blood</tissue>
    </source>
</reference>
<evidence type="ECO:0000256" key="1">
    <source>
        <dbReference type="SAM" id="MobiDB-lite"/>
    </source>
</evidence>
<comment type="caution">
    <text evidence="2">The sequence shown here is derived from an EMBL/GenBank/DDBJ whole genome shotgun (WGS) entry which is preliminary data.</text>
</comment>
<evidence type="ECO:0008006" key="4">
    <source>
        <dbReference type="Google" id="ProtNLM"/>
    </source>
</evidence>
<protein>
    <recommendedName>
        <fullName evidence="4">Secreted protein</fullName>
    </recommendedName>
</protein>
<gene>
    <name evidence="2" type="ORF">GDO81_007112</name>
</gene>
<feature type="region of interest" description="Disordered" evidence="1">
    <location>
        <begin position="58"/>
        <end position="82"/>
    </location>
</feature>
<name>A0AAV7C506_ENGPU</name>
<dbReference type="EMBL" id="WNYA01000003">
    <property type="protein sequence ID" value="KAG8580060.1"/>
    <property type="molecule type" value="Genomic_DNA"/>
</dbReference>
<accession>A0AAV7C506</accession>
<dbReference type="Proteomes" id="UP000824782">
    <property type="component" value="Unassembled WGS sequence"/>
</dbReference>
<organism evidence="2 3">
    <name type="scientific">Engystomops pustulosus</name>
    <name type="common">Tungara frog</name>
    <name type="synonym">Physalaemus pustulosus</name>
    <dbReference type="NCBI Taxonomy" id="76066"/>
    <lineage>
        <taxon>Eukaryota</taxon>
        <taxon>Metazoa</taxon>
        <taxon>Chordata</taxon>
        <taxon>Craniata</taxon>
        <taxon>Vertebrata</taxon>
        <taxon>Euteleostomi</taxon>
        <taxon>Amphibia</taxon>
        <taxon>Batrachia</taxon>
        <taxon>Anura</taxon>
        <taxon>Neobatrachia</taxon>
        <taxon>Hyloidea</taxon>
        <taxon>Leptodactylidae</taxon>
        <taxon>Leiuperinae</taxon>
        <taxon>Engystomops</taxon>
    </lineage>
</organism>
<evidence type="ECO:0000313" key="2">
    <source>
        <dbReference type="EMBL" id="KAG8580060.1"/>
    </source>
</evidence>
<dbReference type="AlphaFoldDB" id="A0AAV7C506"/>
<sequence length="82" mass="8934">MLTQLRLPGYSATSISLAFIGGHWTCFAQGVDHRTTKEVKSQCLRRCSLVKMGPMTPQNIQADVSPKTRSAGAKMEPGAVVW</sequence>